<dbReference type="AlphaFoldDB" id="A0A7K2INB8"/>
<dbReference type="EMBL" id="WWHY01000001">
    <property type="protein sequence ID" value="MYR31458.1"/>
    <property type="molecule type" value="Genomic_DNA"/>
</dbReference>
<evidence type="ECO:0000256" key="1">
    <source>
        <dbReference type="ARBA" id="ARBA00004651"/>
    </source>
</evidence>
<dbReference type="PROSITE" id="PS50850">
    <property type="entry name" value="MFS"/>
    <property type="match status" value="1"/>
</dbReference>
<evidence type="ECO:0000259" key="7">
    <source>
        <dbReference type="PROSITE" id="PS50850"/>
    </source>
</evidence>
<keyword evidence="3 6" id="KW-0812">Transmembrane</keyword>
<evidence type="ECO:0000313" key="9">
    <source>
        <dbReference type="Proteomes" id="UP000467124"/>
    </source>
</evidence>
<dbReference type="Pfam" id="PF07690">
    <property type="entry name" value="MFS_1"/>
    <property type="match status" value="1"/>
</dbReference>
<feature type="transmembrane region" description="Helical" evidence="6">
    <location>
        <begin position="139"/>
        <end position="161"/>
    </location>
</feature>
<feature type="transmembrane region" description="Helical" evidence="6">
    <location>
        <begin position="259"/>
        <end position="281"/>
    </location>
</feature>
<keyword evidence="5 6" id="KW-0472">Membrane</keyword>
<evidence type="ECO:0000256" key="4">
    <source>
        <dbReference type="ARBA" id="ARBA00022989"/>
    </source>
</evidence>
<dbReference type="GO" id="GO:0005886">
    <property type="term" value="C:plasma membrane"/>
    <property type="evidence" value="ECO:0007669"/>
    <property type="project" value="UniProtKB-SubCell"/>
</dbReference>
<dbReference type="Gene3D" id="1.20.1250.20">
    <property type="entry name" value="MFS general substrate transporter like domains"/>
    <property type="match status" value="1"/>
</dbReference>
<keyword evidence="2" id="KW-1003">Cell membrane</keyword>
<feature type="transmembrane region" description="Helical" evidence="6">
    <location>
        <begin position="44"/>
        <end position="61"/>
    </location>
</feature>
<feature type="transmembrane region" description="Helical" evidence="6">
    <location>
        <begin position="167"/>
        <end position="187"/>
    </location>
</feature>
<comment type="subcellular location">
    <subcellularLocation>
        <location evidence="1">Cell membrane</location>
        <topology evidence="1">Multi-pass membrane protein</topology>
    </subcellularLocation>
</comment>
<evidence type="ECO:0000313" key="8">
    <source>
        <dbReference type="EMBL" id="MYR31458.1"/>
    </source>
</evidence>
<evidence type="ECO:0000256" key="5">
    <source>
        <dbReference type="ARBA" id="ARBA00023136"/>
    </source>
</evidence>
<gene>
    <name evidence="8" type="ORF">GTW20_04050</name>
</gene>
<sequence length="441" mass="46172">MITTWNRLASFDPAVRLLMVNQLTINAAFFMLMPYLAFHLTDSVGVAVWAVGLILGARNLCQQGMFLVGAGLAERFGHKSAIMAGCGLRTIGFAALGFADSLVVLLLASALTGFAGALFNPAVRAYLAASAGERRVEAFALFNVFYQVGSLIGPLLGMALLSVDFTVVATVAAILFAALTVWQWLALPATTPGTEDTDRESGRGVIAGIVDVFRDGRFLLIAIAMSGTYLLNFQVYLSIPLATQDAAVEVGLGADQGRYAVAFLFLVTALVTIVGQVRVAAWIKERWGAARALPAGAFIMATAFLPMLAAPALIEAASGSESWVAALVAVTAPGALTVALLGLGTMVAYPFEMDTVVRLAGRRSVALHYGLYNTCSGAAITLGNLLVGAGFDAPSPEARSTVWLSLALVGAVCATATALIGRAGWYSPRPEPEPVPERRPV</sequence>
<reference evidence="8 9" key="1">
    <citation type="journal article" date="2019" name="Nat. Commun.">
        <title>The antimicrobial potential of Streptomyces from insect microbiomes.</title>
        <authorList>
            <person name="Chevrette M.G."/>
            <person name="Carlson C.M."/>
            <person name="Ortega H.E."/>
            <person name="Thomas C."/>
            <person name="Ananiev G.E."/>
            <person name="Barns K.J."/>
            <person name="Book A.J."/>
            <person name="Cagnazzo J."/>
            <person name="Carlos C."/>
            <person name="Flanigan W."/>
            <person name="Grubbs K.J."/>
            <person name="Horn H.A."/>
            <person name="Hoffmann F.M."/>
            <person name="Klassen J.L."/>
            <person name="Knack J.J."/>
            <person name="Lewin G.R."/>
            <person name="McDonald B.R."/>
            <person name="Muller L."/>
            <person name="Melo W.G.P."/>
            <person name="Pinto-Tomas A.A."/>
            <person name="Schmitz A."/>
            <person name="Wendt-Pienkowski E."/>
            <person name="Wildman S."/>
            <person name="Zhao M."/>
            <person name="Zhang F."/>
            <person name="Bugni T.S."/>
            <person name="Andes D.R."/>
            <person name="Pupo M.T."/>
            <person name="Currie C.R."/>
        </authorList>
    </citation>
    <scope>NUCLEOTIDE SEQUENCE [LARGE SCALE GENOMIC DNA]</scope>
    <source>
        <strain evidence="8 9">SID5840</strain>
    </source>
</reference>
<evidence type="ECO:0000256" key="6">
    <source>
        <dbReference type="SAM" id="Phobius"/>
    </source>
</evidence>
<feature type="transmembrane region" description="Helical" evidence="6">
    <location>
        <begin position="403"/>
        <end position="421"/>
    </location>
</feature>
<dbReference type="InterPro" id="IPR036259">
    <property type="entry name" value="MFS_trans_sf"/>
</dbReference>
<feature type="transmembrane region" description="Helical" evidence="6">
    <location>
        <begin position="293"/>
        <end position="314"/>
    </location>
</feature>
<dbReference type="GO" id="GO:0022857">
    <property type="term" value="F:transmembrane transporter activity"/>
    <property type="evidence" value="ECO:0007669"/>
    <property type="project" value="InterPro"/>
</dbReference>
<dbReference type="Proteomes" id="UP000467124">
    <property type="component" value="Unassembled WGS sequence"/>
</dbReference>
<organism evidence="8 9">
    <name type="scientific">Nocardiopsis alba</name>
    <dbReference type="NCBI Taxonomy" id="53437"/>
    <lineage>
        <taxon>Bacteria</taxon>
        <taxon>Bacillati</taxon>
        <taxon>Actinomycetota</taxon>
        <taxon>Actinomycetes</taxon>
        <taxon>Streptosporangiales</taxon>
        <taxon>Nocardiopsidaceae</taxon>
        <taxon>Nocardiopsis</taxon>
    </lineage>
</organism>
<dbReference type="InterPro" id="IPR052425">
    <property type="entry name" value="Uncharacterized_MFS-type"/>
</dbReference>
<feature type="domain" description="Major facilitator superfamily (MFS) profile" evidence="7">
    <location>
        <begin position="1"/>
        <end position="425"/>
    </location>
</feature>
<dbReference type="SUPFAM" id="SSF103473">
    <property type="entry name" value="MFS general substrate transporter"/>
    <property type="match status" value="1"/>
</dbReference>
<dbReference type="InterPro" id="IPR020846">
    <property type="entry name" value="MFS_dom"/>
</dbReference>
<dbReference type="PANTHER" id="PTHR42688:SF1">
    <property type="entry name" value="BLR5212 PROTEIN"/>
    <property type="match status" value="1"/>
</dbReference>
<dbReference type="RefSeq" id="WP_161110293.1">
    <property type="nucleotide sequence ID" value="NZ_WWHY01000001.1"/>
</dbReference>
<accession>A0A7K2INB8</accession>
<dbReference type="InterPro" id="IPR011701">
    <property type="entry name" value="MFS"/>
</dbReference>
<evidence type="ECO:0000256" key="3">
    <source>
        <dbReference type="ARBA" id="ARBA00022692"/>
    </source>
</evidence>
<protein>
    <submittedName>
        <fullName evidence="8">MFS transporter</fullName>
    </submittedName>
</protein>
<feature type="transmembrane region" description="Helical" evidence="6">
    <location>
        <begin position="326"/>
        <end position="349"/>
    </location>
</feature>
<feature type="transmembrane region" description="Helical" evidence="6">
    <location>
        <begin position="105"/>
        <end position="127"/>
    </location>
</feature>
<name>A0A7K2INB8_9ACTN</name>
<proteinExistence type="predicted"/>
<comment type="caution">
    <text evidence="8">The sequence shown here is derived from an EMBL/GenBank/DDBJ whole genome shotgun (WGS) entry which is preliminary data.</text>
</comment>
<keyword evidence="4 6" id="KW-1133">Transmembrane helix</keyword>
<dbReference type="PANTHER" id="PTHR42688">
    <property type="entry name" value="CONSERVED PROTEIN"/>
    <property type="match status" value="1"/>
</dbReference>
<feature type="transmembrane region" description="Helical" evidence="6">
    <location>
        <begin position="370"/>
        <end position="391"/>
    </location>
</feature>
<feature type="transmembrane region" description="Helical" evidence="6">
    <location>
        <begin position="218"/>
        <end position="239"/>
    </location>
</feature>
<evidence type="ECO:0000256" key="2">
    <source>
        <dbReference type="ARBA" id="ARBA00022475"/>
    </source>
</evidence>